<protein>
    <recommendedName>
        <fullName evidence="4">Histidine kinase/HSP90-like ATPase domain-containing protein</fullName>
    </recommendedName>
</protein>
<keyword evidence="3" id="KW-0472">Membrane</keyword>
<dbReference type="KEGG" id="sgr:SGR_6963"/>
<feature type="compositionally biased region" description="Basic and acidic residues" evidence="2">
    <location>
        <begin position="21"/>
        <end position="35"/>
    </location>
</feature>
<evidence type="ECO:0000256" key="2">
    <source>
        <dbReference type="SAM" id="MobiDB-lite"/>
    </source>
</evidence>
<proteinExistence type="predicted"/>
<dbReference type="Gene3D" id="3.30.565.10">
    <property type="entry name" value="Histidine kinase-like ATPase, C-terminal domain"/>
    <property type="match status" value="1"/>
</dbReference>
<keyword evidence="1" id="KW-0808">Transferase</keyword>
<dbReference type="InterPro" id="IPR003594">
    <property type="entry name" value="HATPase_dom"/>
</dbReference>
<feature type="domain" description="Histidine kinase/HSP90-like ATPase" evidence="4">
    <location>
        <begin position="325"/>
        <end position="416"/>
    </location>
</feature>
<dbReference type="eggNOG" id="COG2172">
    <property type="taxonomic scope" value="Bacteria"/>
</dbReference>
<reference evidence="6" key="1">
    <citation type="journal article" date="2008" name="J. Bacteriol.">
        <title>Genome sequence of the streptomycin-producing microorganism Streptomyces griseus IFO 13350.</title>
        <authorList>
            <person name="Ohnishi Y."/>
            <person name="Ishikawa J."/>
            <person name="Hara H."/>
            <person name="Suzuki H."/>
            <person name="Ikenoya M."/>
            <person name="Ikeda H."/>
            <person name="Yamashita A."/>
            <person name="Hattori M."/>
            <person name="Horinouchi S."/>
        </authorList>
    </citation>
    <scope>NUCLEOTIDE SEQUENCE [LARGE SCALE GENOMIC DNA]</scope>
    <source>
        <strain evidence="6">JCM 4626 / NBRC 13350</strain>
    </source>
</reference>
<dbReference type="CDD" id="cd16936">
    <property type="entry name" value="HATPase_RsbW-like"/>
    <property type="match status" value="1"/>
</dbReference>
<organism evidence="5 6">
    <name type="scientific">Streptomyces griseus subsp. griseus (strain JCM 4626 / CBS 651.72 / NBRC 13350 / KCC S-0626 / ISP 5235)</name>
    <dbReference type="NCBI Taxonomy" id="455632"/>
    <lineage>
        <taxon>Bacteria</taxon>
        <taxon>Bacillati</taxon>
        <taxon>Actinomycetota</taxon>
        <taxon>Actinomycetes</taxon>
        <taxon>Kitasatosporales</taxon>
        <taxon>Streptomycetaceae</taxon>
        <taxon>Streptomyces</taxon>
    </lineage>
</organism>
<evidence type="ECO:0000256" key="3">
    <source>
        <dbReference type="SAM" id="Phobius"/>
    </source>
</evidence>
<dbReference type="InterPro" id="IPR036890">
    <property type="entry name" value="HATPase_C_sf"/>
</dbReference>
<dbReference type="GO" id="GO:0004674">
    <property type="term" value="F:protein serine/threonine kinase activity"/>
    <property type="evidence" value="ECO:0007669"/>
    <property type="project" value="UniProtKB-KW"/>
</dbReference>
<keyword evidence="3" id="KW-1133">Transmembrane helix</keyword>
<dbReference type="EMBL" id="AP009493">
    <property type="protein sequence ID" value="BAG23792.1"/>
    <property type="molecule type" value="Genomic_DNA"/>
</dbReference>
<name>B1VPP2_STRGG</name>
<feature type="region of interest" description="Disordered" evidence="2">
    <location>
        <begin position="1"/>
        <end position="53"/>
    </location>
</feature>
<evidence type="ECO:0000256" key="1">
    <source>
        <dbReference type="ARBA" id="ARBA00022527"/>
    </source>
</evidence>
<dbReference type="AlphaFoldDB" id="B1VPP2"/>
<sequence length="435" mass="45673">MSCRVHSGLVRPPGGGSRRGAVTDRRALPEVCDKRGRNRSSGHRCTGPGSGGVGVAGGVAGFRVWREGWVFPREVSQVAEGCGAATVPGGAPRFTSPLPAPRATLTPPAPPAAPRLVFWLSPRVPDPATRLPVGPSSPLRRPLSCRSACQGEDADGRLPRISALPLLLRFPCSPASPRPVLALPVSCPLVRAVHACCQWPVLCDGVVVYERAGFFVVDGGTEMFTLIGYGGFVLLSGVFIVVVAAAGAVSVCGPVPVWTSSRRGRVEGAEGHDSVLDFSVSGWRGVDVADSEMRAVGWAQSFPMSQGVRAGRRWVRGHLDSLEWAKSAPDVVDSVLLAVTELITNAHKHARSDAQLVLTWDSACLHVSVHDSSPEPPVPSDRGLDATGGRGLAIVQALSDGWEHHPQRDGKTVTACFVPPGYPAPDQALSPDGAD</sequence>
<evidence type="ECO:0000259" key="4">
    <source>
        <dbReference type="Pfam" id="PF13581"/>
    </source>
</evidence>
<keyword evidence="3" id="KW-0812">Transmembrane</keyword>
<evidence type="ECO:0000313" key="5">
    <source>
        <dbReference type="EMBL" id="BAG23792.1"/>
    </source>
</evidence>
<dbReference type="Proteomes" id="UP000001685">
    <property type="component" value="Chromosome"/>
</dbReference>
<gene>
    <name evidence="5" type="ordered locus">SGR_6963</name>
</gene>
<accession>B1VPP2</accession>
<keyword evidence="1" id="KW-0418">Kinase</keyword>
<dbReference type="Pfam" id="PF13581">
    <property type="entry name" value="HATPase_c_2"/>
    <property type="match status" value="1"/>
</dbReference>
<keyword evidence="1" id="KW-0723">Serine/threonine-protein kinase</keyword>
<dbReference type="PANTHER" id="PTHR35526">
    <property type="entry name" value="ANTI-SIGMA-F FACTOR RSBW-RELATED"/>
    <property type="match status" value="1"/>
</dbReference>
<dbReference type="InterPro" id="IPR050267">
    <property type="entry name" value="Anti-sigma-factor_SerPK"/>
</dbReference>
<dbReference type="HOGENOM" id="CLU_051497_0_0_11"/>
<dbReference type="SUPFAM" id="SSF55874">
    <property type="entry name" value="ATPase domain of HSP90 chaperone/DNA topoisomerase II/histidine kinase"/>
    <property type="match status" value="1"/>
</dbReference>
<dbReference type="PANTHER" id="PTHR35526:SF3">
    <property type="entry name" value="ANTI-SIGMA-F FACTOR RSBW"/>
    <property type="match status" value="1"/>
</dbReference>
<evidence type="ECO:0000313" key="6">
    <source>
        <dbReference type="Proteomes" id="UP000001685"/>
    </source>
</evidence>
<feature type="transmembrane region" description="Helical" evidence="3">
    <location>
        <begin position="226"/>
        <end position="255"/>
    </location>
</feature>